<dbReference type="InterPro" id="IPR000719">
    <property type="entry name" value="Prot_kinase_dom"/>
</dbReference>
<keyword evidence="6 17" id="KW-0812">Transmembrane</keyword>
<dbReference type="Gramene" id="KQL16647">
    <property type="protein sequence ID" value="KQL16647"/>
    <property type="gene ID" value="SETIT_024551mg"/>
</dbReference>
<dbReference type="GO" id="GO:0004674">
    <property type="term" value="F:protein serine/threonine kinase activity"/>
    <property type="evidence" value="ECO:0007669"/>
    <property type="project" value="UniProtKB-KW"/>
</dbReference>
<evidence type="ECO:0000256" key="1">
    <source>
        <dbReference type="ARBA" id="ARBA00004162"/>
    </source>
</evidence>
<dbReference type="Gene3D" id="3.80.10.10">
    <property type="entry name" value="Ribonuclease Inhibitor"/>
    <property type="match status" value="1"/>
</dbReference>
<protein>
    <recommendedName>
        <fullName evidence="2">non-specific serine/threonine protein kinase</fullName>
        <ecNumber evidence="2">2.7.11.1</ecNumber>
    </recommendedName>
</protein>
<keyword evidence="4" id="KW-0433">Leucine-rich repeat</keyword>
<evidence type="ECO:0000256" key="10">
    <source>
        <dbReference type="ARBA" id="ARBA00022777"/>
    </source>
</evidence>
<dbReference type="Gene3D" id="1.10.510.10">
    <property type="entry name" value="Transferase(Phosphotransferase) domain 1"/>
    <property type="match status" value="2"/>
</dbReference>
<evidence type="ECO:0000256" key="2">
    <source>
        <dbReference type="ARBA" id="ARBA00012513"/>
    </source>
</evidence>
<dbReference type="PROSITE" id="PS00108">
    <property type="entry name" value="PROTEIN_KINASE_ST"/>
    <property type="match status" value="1"/>
</dbReference>
<comment type="catalytic activity">
    <reaction evidence="15">
        <text>L-seryl-[protein] + ATP = O-phospho-L-seryl-[protein] + ADP + H(+)</text>
        <dbReference type="Rhea" id="RHEA:17989"/>
        <dbReference type="Rhea" id="RHEA-COMP:9863"/>
        <dbReference type="Rhea" id="RHEA-COMP:11604"/>
        <dbReference type="ChEBI" id="CHEBI:15378"/>
        <dbReference type="ChEBI" id="CHEBI:29999"/>
        <dbReference type="ChEBI" id="CHEBI:30616"/>
        <dbReference type="ChEBI" id="CHEBI:83421"/>
        <dbReference type="ChEBI" id="CHEBI:456216"/>
        <dbReference type="EC" id="2.7.11.1"/>
    </reaction>
</comment>
<sequence length="848" mass="94286">MAPSMHLLGLIWLAASWELITVVHGQPNSPDFITIDCGLDADGAYPDKNTLGLRHVPDTGFTDAGFNAPVRPPYYKPDWFDLYRTVRYFPDGGGASKRRSCYTLGPVSPGRRYLVRARFYYGNYDGLEATPPVFDIHIGVNRWTTVNITSPKSRHVIEAVTVPPVDFLQVCLVDTGWGTPFISGLELRPLGETMYPEATVDQSLLLLRLARPSWLADYSNNRFHFGKGSFIRYPDDPDDRSWQRYKDPTWTNINTTDTVDITNTINFDEPNKILQSCATPENGTWINFTWSSDPDLNDDNATYLLFLYFAELKRLPSNALRKFDILVDNATWKGSQSYTPKYLSAEVVKTMVQGSSQHAVSLAGTPDATLPPILNAFEIYSVKPMTEFATNDADAKAMMTIRTAYALKKNWMGDPCAPKSFAWDGLNCSYPSSGPASVTDLLLSSSRLAGEVHVSFGDLKSLKYLDLSNNSLSGSIPDFLAQMPSLTFLAENNPNLCNNGASTCKSGDKKRNKTIVIATVVPIALATLLFLAAFLIIRNMRNKRDRWMANNSRLSSPRDRPNIFENRQFSYKELKLITANFVQAIGRGGFGDVFLGYLENGNPVAVKMRSKTSSQGDKEFLAEAQHLGRVHHKNLVSLIGYCKDKKHLALVYEYMRGGNLEDRLRGESTTVTPLTWPQRLKIALDSAHGLEYLHKSCHPPLIHRDVKTGNILLSADLEAKIADFGLMKKLSEGDIASIADPRMGGMYNVNSVWKVAELALQCKEEPSRKRPTMTDLVLELKECLELEVSHALTDYCSSSVQSTTANISATSVDLHTADQGTDHPRQHAPIYLEQTVMASTSSVGPTPR</sequence>
<dbReference type="EnsemblPlants" id="KQL16647">
    <property type="protein sequence ID" value="KQL16647"/>
    <property type="gene ID" value="SETIT_024551mg"/>
</dbReference>
<evidence type="ECO:0000256" key="7">
    <source>
        <dbReference type="ARBA" id="ARBA00022729"/>
    </source>
</evidence>
<evidence type="ECO:0000256" key="12">
    <source>
        <dbReference type="ARBA" id="ARBA00022989"/>
    </source>
</evidence>
<dbReference type="PROSITE" id="PS51450">
    <property type="entry name" value="LRR"/>
    <property type="match status" value="1"/>
</dbReference>
<dbReference type="InterPro" id="IPR001611">
    <property type="entry name" value="Leu-rich_rpt"/>
</dbReference>
<keyword evidence="7 18" id="KW-0732">Signal</keyword>
<evidence type="ECO:0000256" key="4">
    <source>
        <dbReference type="ARBA" id="ARBA00022614"/>
    </source>
</evidence>
<dbReference type="Gene3D" id="3.30.200.20">
    <property type="entry name" value="Phosphorylase Kinase, domain 1"/>
    <property type="match status" value="1"/>
</dbReference>
<evidence type="ECO:0000256" key="6">
    <source>
        <dbReference type="ARBA" id="ARBA00022692"/>
    </source>
</evidence>
<evidence type="ECO:0000256" key="15">
    <source>
        <dbReference type="ARBA" id="ARBA00048679"/>
    </source>
</evidence>
<dbReference type="InterPro" id="IPR032675">
    <property type="entry name" value="LRR_dom_sf"/>
</dbReference>
<keyword evidence="3" id="KW-0723">Serine/threonine-protein kinase</keyword>
<evidence type="ECO:0000256" key="3">
    <source>
        <dbReference type="ARBA" id="ARBA00022527"/>
    </source>
</evidence>
<name>K3ZDB7_SETIT</name>
<evidence type="ECO:0000256" key="14">
    <source>
        <dbReference type="ARBA" id="ARBA00047899"/>
    </source>
</evidence>
<dbReference type="FunFam" id="3.80.10.10:FF:000129">
    <property type="entry name" value="Leucine-rich repeat receptor-like kinase"/>
    <property type="match status" value="1"/>
</dbReference>
<dbReference type="PROSITE" id="PS50011">
    <property type="entry name" value="PROTEIN_KINASE_DOM"/>
    <property type="match status" value="1"/>
</dbReference>
<feature type="binding site" evidence="16">
    <location>
        <position position="607"/>
    </location>
    <ligand>
        <name>ATP</name>
        <dbReference type="ChEBI" id="CHEBI:30616"/>
    </ligand>
</feature>
<dbReference type="InterPro" id="IPR008271">
    <property type="entry name" value="Ser/Thr_kinase_AS"/>
</dbReference>
<proteinExistence type="predicted"/>
<comment type="catalytic activity">
    <reaction evidence="14">
        <text>L-threonyl-[protein] + ATP = O-phospho-L-threonyl-[protein] + ADP + H(+)</text>
        <dbReference type="Rhea" id="RHEA:46608"/>
        <dbReference type="Rhea" id="RHEA-COMP:11060"/>
        <dbReference type="Rhea" id="RHEA-COMP:11605"/>
        <dbReference type="ChEBI" id="CHEBI:15378"/>
        <dbReference type="ChEBI" id="CHEBI:30013"/>
        <dbReference type="ChEBI" id="CHEBI:30616"/>
        <dbReference type="ChEBI" id="CHEBI:61977"/>
        <dbReference type="ChEBI" id="CHEBI:456216"/>
        <dbReference type="EC" id="2.7.11.1"/>
    </reaction>
</comment>
<dbReference type="InterPro" id="IPR024788">
    <property type="entry name" value="Malectin-like_Carb-bd_dom"/>
</dbReference>
<reference evidence="21" key="1">
    <citation type="journal article" date="2012" name="Nat. Biotechnol.">
        <title>Reference genome sequence of the model plant Setaria.</title>
        <authorList>
            <person name="Bennetzen J.L."/>
            <person name="Schmutz J."/>
            <person name="Wang H."/>
            <person name="Percifield R."/>
            <person name="Hawkins J."/>
            <person name="Pontaroli A.C."/>
            <person name="Estep M."/>
            <person name="Feng L."/>
            <person name="Vaughn J.N."/>
            <person name="Grimwood J."/>
            <person name="Jenkins J."/>
            <person name="Barry K."/>
            <person name="Lindquist E."/>
            <person name="Hellsten U."/>
            <person name="Deshpande S."/>
            <person name="Wang X."/>
            <person name="Wu X."/>
            <person name="Mitros T."/>
            <person name="Triplett J."/>
            <person name="Yang X."/>
            <person name="Ye C.Y."/>
            <person name="Mauro-Herrera M."/>
            <person name="Wang L."/>
            <person name="Li P."/>
            <person name="Sharma M."/>
            <person name="Sharma R."/>
            <person name="Ronald P.C."/>
            <person name="Panaud O."/>
            <person name="Kellogg E.A."/>
            <person name="Brutnell T.P."/>
            <person name="Doust A.N."/>
            <person name="Tuskan G.A."/>
            <person name="Rokhsar D."/>
            <person name="Devos K.M."/>
        </authorList>
    </citation>
    <scope>NUCLEOTIDE SEQUENCE [LARGE SCALE GENOMIC DNA]</scope>
    <source>
        <strain evidence="21">cv. Yugu1</strain>
    </source>
</reference>
<evidence type="ECO:0000256" key="5">
    <source>
        <dbReference type="ARBA" id="ARBA00022679"/>
    </source>
</evidence>
<dbReference type="SUPFAM" id="SSF56112">
    <property type="entry name" value="Protein kinase-like (PK-like)"/>
    <property type="match status" value="1"/>
</dbReference>
<reference evidence="20" key="2">
    <citation type="submission" date="2018-08" db="UniProtKB">
        <authorList>
            <consortium name="EnsemblPlants"/>
        </authorList>
    </citation>
    <scope>IDENTIFICATION</scope>
    <source>
        <strain evidence="20">Yugu1</strain>
    </source>
</reference>
<keyword evidence="11 16" id="KW-0067">ATP-binding</keyword>
<dbReference type="GO" id="GO:0005524">
    <property type="term" value="F:ATP binding"/>
    <property type="evidence" value="ECO:0007669"/>
    <property type="project" value="UniProtKB-UniRule"/>
</dbReference>
<dbReference type="InParanoid" id="K3ZDB7"/>
<evidence type="ECO:0000256" key="16">
    <source>
        <dbReference type="PROSITE-ProRule" id="PRU10141"/>
    </source>
</evidence>
<organism evidence="20 21">
    <name type="scientific">Setaria italica</name>
    <name type="common">Foxtail millet</name>
    <name type="synonym">Panicum italicum</name>
    <dbReference type="NCBI Taxonomy" id="4555"/>
    <lineage>
        <taxon>Eukaryota</taxon>
        <taxon>Viridiplantae</taxon>
        <taxon>Streptophyta</taxon>
        <taxon>Embryophyta</taxon>
        <taxon>Tracheophyta</taxon>
        <taxon>Spermatophyta</taxon>
        <taxon>Magnoliopsida</taxon>
        <taxon>Liliopsida</taxon>
        <taxon>Poales</taxon>
        <taxon>Poaceae</taxon>
        <taxon>PACMAD clade</taxon>
        <taxon>Panicoideae</taxon>
        <taxon>Panicodae</taxon>
        <taxon>Paniceae</taxon>
        <taxon>Cenchrinae</taxon>
        <taxon>Setaria</taxon>
    </lineage>
</organism>
<dbReference type="SUPFAM" id="SSF52058">
    <property type="entry name" value="L domain-like"/>
    <property type="match status" value="1"/>
</dbReference>
<dbReference type="OMA" id="IDQSHRR"/>
<dbReference type="Proteomes" id="UP000004995">
    <property type="component" value="Unassembled WGS sequence"/>
</dbReference>
<dbReference type="GO" id="GO:0005886">
    <property type="term" value="C:plasma membrane"/>
    <property type="evidence" value="ECO:0007669"/>
    <property type="project" value="UniProtKB-SubCell"/>
</dbReference>
<accession>K3ZDB7</accession>
<feature type="signal peptide" evidence="18">
    <location>
        <begin position="1"/>
        <end position="25"/>
    </location>
</feature>
<feature type="chain" id="PRO_5010127615" description="non-specific serine/threonine protein kinase" evidence="18">
    <location>
        <begin position="26"/>
        <end position="848"/>
    </location>
</feature>
<dbReference type="FunFam" id="3.30.200.20:FF:000178">
    <property type="entry name" value="serine/threonine-protein kinase PBS1-like"/>
    <property type="match status" value="1"/>
</dbReference>
<feature type="domain" description="Protein kinase" evidence="19">
    <location>
        <begin position="579"/>
        <end position="848"/>
    </location>
</feature>
<keyword evidence="8" id="KW-0677">Repeat</keyword>
<dbReference type="PANTHER" id="PTHR45631:SF158">
    <property type="entry name" value="PROTEIN KINASE DOMAIN-CONTAINING PROTEIN"/>
    <property type="match status" value="1"/>
</dbReference>
<dbReference type="AlphaFoldDB" id="K3ZDB7"/>
<evidence type="ECO:0000256" key="17">
    <source>
        <dbReference type="SAM" id="Phobius"/>
    </source>
</evidence>
<keyword evidence="5" id="KW-0808">Transferase</keyword>
<dbReference type="PANTHER" id="PTHR45631">
    <property type="entry name" value="OS07G0107800 PROTEIN-RELATED"/>
    <property type="match status" value="1"/>
</dbReference>
<keyword evidence="21" id="KW-1185">Reference proteome</keyword>
<evidence type="ECO:0000313" key="20">
    <source>
        <dbReference type="EnsemblPlants" id="KQL16647"/>
    </source>
</evidence>
<keyword evidence="13 17" id="KW-0472">Membrane</keyword>
<dbReference type="InterPro" id="IPR011009">
    <property type="entry name" value="Kinase-like_dom_sf"/>
</dbReference>
<keyword evidence="10" id="KW-0418">Kinase</keyword>
<dbReference type="InterPro" id="IPR017441">
    <property type="entry name" value="Protein_kinase_ATP_BS"/>
</dbReference>
<dbReference type="eggNOG" id="ENOG502QQCZ">
    <property type="taxonomic scope" value="Eukaryota"/>
</dbReference>
<dbReference type="InterPro" id="IPR001245">
    <property type="entry name" value="Ser-Thr/Tyr_kinase_cat_dom"/>
</dbReference>
<comment type="subcellular location">
    <subcellularLocation>
        <location evidence="1">Cell membrane</location>
        <topology evidence="1">Single-pass membrane protein</topology>
    </subcellularLocation>
</comment>
<evidence type="ECO:0000259" key="19">
    <source>
        <dbReference type="PROSITE" id="PS50011"/>
    </source>
</evidence>
<evidence type="ECO:0000313" key="21">
    <source>
        <dbReference type="Proteomes" id="UP000004995"/>
    </source>
</evidence>
<feature type="transmembrane region" description="Helical" evidence="17">
    <location>
        <begin position="515"/>
        <end position="537"/>
    </location>
</feature>
<evidence type="ECO:0000256" key="11">
    <source>
        <dbReference type="ARBA" id="ARBA00022840"/>
    </source>
</evidence>
<dbReference type="Pfam" id="PF07714">
    <property type="entry name" value="PK_Tyr_Ser-Thr"/>
    <property type="match status" value="1"/>
</dbReference>
<evidence type="ECO:0000256" key="9">
    <source>
        <dbReference type="ARBA" id="ARBA00022741"/>
    </source>
</evidence>
<keyword evidence="12 17" id="KW-1133">Transmembrane helix</keyword>
<evidence type="ECO:0000256" key="18">
    <source>
        <dbReference type="SAM" id="SignalP"/>
    </source>
</evidence>
<dbReference type="SMART" id="SM00220">
    <property type="entry name" value="S_TKc"/>
    <property type="match status" value="1"/>
</dbReference>
<dbReference type="PROSITE" id="PS00107">
    <property type="entry name" value="PROTEIN_KINASE_ATP"/>
    <property type="match status" value="1"/>
</dbReference>
<evidence type="ECO:0000256" key="8">
    <source>
        <dbReference type="ARBA" id="ARBA00022737"/>
    </source>
</evidence>
<dbReference type="Pfam" id="PF13855">
    <property type="entry name" value="LRR_8"/>
    <property type="match status" value="1"/>
</dbReference>
<keyword evidence="9 16" id="KW-0547">Nucleotide-binding</keyword>
<evidence type="ECO:0000256" key="13">
    <source>
        <dbReference type="ARBA" id="ARBA00023136"/>
    </source>
</evidence>
<dbReference type="Pfam" id="PF12819">
    <property type="entry name" value="Malectin_like"/>
    <property type="match status" value="1"/>
</dbReference>
<dbReference type="HOGENOM" id="CLU_000288_41_1_1"/>
<dbReference type="EMBL" id="AGNK02002027">
    <property type="status" value="NOT_ANNOTATED_CDS"/>
    <property type="molecule type" value="Genomic_DNA"/>
</dbReference>
<dbReference type="EC" id="2.7.11.1" evidence="2"/>